<dbReference type="InterPro" id="IPR003323">
    <property type="entry name" value="OTU_dom"/>
</dbReference>
<evidence type="ECO:0000313" key="4">
    <source>
        <dbReference type="RefSeq" id="XP_026192781.1"/>
    </source>
</evidence>
<keyword evidence="3" id="KW-1185">Reference proteome</keyword>
<evidence type="ECO:0000256" key="1">
    <source>
        <dbReference type="SAM" id="MobiDB-lite"/>
    </source>
</evidence>
<proteinExistence type="predicted"/>
<dbReference type="GeneID" id="34622455"/>
<evidence type="ECO:0000259" key="2">
    <source>
        <dbReference type="PROSITE" id="PS50802"/>
    </source>
</evidence>
<dbReference type="Proteomes" id="UP000515125">
    <property type="component" value="Unplaced"/>
</dbReference>
<accession>A0A6P6RY01</accession>
<organism evidence="3 4">
    <name type="scientific">Cyclospora cayetanensis</name>
    <dbReference type="NCBI Taxonomy" id="88456"/>
    <lineage>
        <taxon>Eukaryota</taxon>
        <taxon>Sar</taxon>
        <taxon>Alveolata</taxon>
        <taxon>Apicomplexa</taxon>
        <taxon>Conoidasida</taxon>
        <taxon>Coccidia</taxon>
        <taxon>Eucoccidiorida</taxon>
        <taxon>Eimeriorina</taxon>
        <taxon>Eimeriidae</taxon>
        <taxon>Cyclospora</taxon>
    </lineage>
</organism>
<feature type="region of interest" description="Disordered" evidence="1">
    <location>
        <begin position="136"/>
        <end position="165"/>
    </location>
</feature>
<feature type="compositionally biased region" description="Basic and acidic residues" evidence="1">
    <location>
        <begin position="289"/>
        <end position="300"/>
    </location>
</feature>
<dbReference type="OrthoDB" id="415023at2759"/>
<dbReference type="InterPro" id="IPR050704">
    <property type="entry name" value="Peptidase_C85-like"/>
</dbReference>
<feature type="compositionally biased region" description="Polar residues" evidence="1">
    <location>
        <begin position="141"/>
        <end position="165"/>
    </location>
</feature>
<reference evidence="4" key="1">
    <citation type="submission" date="2025-08" db="UniProtKB">
        <authorList>
            <consortium name="RefSeq"/>
        </authorList>
    </citation>
    <scope>IDENTIFICATION</scope>
</reference>
<dbReference type="PANTHER" id="PTHR12419">
    <property type="entry name" value="OTU DOMAIN CONTAINING PROTEIN"/>
    <property type="match status" value="1"/>
</dbReference>
<evidence type="ECO:0000313" key="3">
    <source>
        <dbReference type="Proteomes" id="UP000515125"/>
    </source>
</evidence>
<feature type="compositionally biased region" description="Basic and acidic residues" evidence="1">
    <location>
        <begin position="223"/>
        <end position="234"/>
    </location>
</feature>
<protein>
    <submittedName>
        <fullName evidence="4">Uncharacterized protein LOC34622455</fullName>
    </submittedName>
</protein>
<feature type="compositionally biased region" description="Polar residues" evidence="1">
    <location>
        <begin position="195"/>
        <end position="205"/>
    </location>
</feature>
<dbReference type="SUPFAM" id="SSF54001">
    <property type="entry name" value="Cysteine proteinases"/>
    <property type="match status" value="1"/>
</dbReference>
<dbReference type="Pfam" id="PF02338">
    <property type="entry name" value="OTU"/>
    <property type="match status" value="1"/>
</dbReference>
<dbReference type="Gene3D" id="3.90.70.80">
    <property type="match status" value="1"/>
</dbReference>
<sequence>MMATDSEQHQRSPLSGSVSVVAAHGTAASPRGTLEGRLGAELEGSQLLRFACHCCKGVNIIICSKTPDGSWLMRRAPPEAHSAIAASNTVEDRASSASNALLGSGCRGHEFTEGWVCESENSNSQDQVPVQITIQPAPECTRSNTSSDDGLSPSQRGNESTSQTGQLDGASALLSEQAAAATGKTAVALRPLATNSTASTCSSWDSGDLRGGDEPPTPLEGEEAAHDAVQDSHGRVRRQKHQMEECVSSSQHSTEKRMQGENETYEGGRPGTAASEDLVRQQQQQQQQHPKDRQEAKEESQQSEPKAQELCHVSSRDPASSGGDYSSVTRSFNVAEDPVIAAMAPYLSTRECKGDGNCLYRAFSDQLYGSQDHHLFLRWLAVDVMVRCKETFEAFVDESEGPFERWIQTKRTYGEWADYREMHALLLLYGTPIFVFDEHLQLLQAFEPDAEKRRPPGPDGSILTPFRVIWHGKLGHYTSLHYVKEGFPIARGLTIGALEAEGLARLVLSQLSGETEMEASQGASTGDGNVALPAALEEEALAECLQVSTEELADLAAEQAMILAAIKRQRMQELLPQTTRMVDKIWNEARKEQEMWTVRLAKCPQESSLLPPRRESAQRMMPWRAIDGLTGAAPGLAAAAAAPAVEGFAANVRTSAPPFQSFRRPIQGSSCSPSTVCYVEDGGVFEGNPSRVEGRTGNSRGENCTSQAIRYTRPQVWQEQQLKLPAIATASSATARLSQGPPGPAVVSTPQQVASAPEFVEQQRQCMRLSDGRLVAVPPMGNGGPVRHGTLQKRQADLQQESLSGAVTRQEGGSTRLPPEEASWFVRWLGSGSQGR</sequence>
<name>A0A6P6RY01_9EIME</name>
<gene>
    <name evidence="4" type="primary">LOC34622455</name>
</gene>
<dbReference type="GO" id="GO:0016579">
    <property type="term" value="P:protein deubiquitination"/>
    <property type="evidence" value="ECO:0007669"/>
    <property type="project" value="TreeGrafter"/>
</dbReference>
<dbReference type="GO" id="GO:0004843">
    <property type="term" value="F:cysteine-type deubiquitinase activity"/>
    <property type="evidence" value="ECO:0007669"/>
    <property type="project" value="TreeGrafter"/>
</dbReference>
<dbReference type="PROSITE" id="PS50802">
    <property type="entry name" value="OTU"/>
    <property type="match status" value="1"/>
</dbReference>
<dbReference type="RefSeq" id="XP_026192781.1">
    <property type="nucleotide sequence ID" value="XM_026336996.1"/>
</dbReference>
<feature type="domain" description="OTU" evidence="2">
    <location>
        <begin position="347"/>
        <end position="483"/>
    </location>
</feature>
<dbReference type="CDD" id="cd22744">
    <property type="entry name" value="OTU"/>
    <property type="match status" value="1"/>
</dbReference>
<dbReference type="InterPro" id="IPR038765">
    <property type="entry name" value="Papain-like_cys_pep_sf"/>
</dbReference>
<dbReference type="AlphaFoldDB" id="A0A6P6RY01"/>
<feature type="region of interest" description="Disordered" evidence="1">
    <location>
        <begin position="195"/>
        <end position="326"/>
    </location>
</feature>